<name>A0A914P6Q2_9BILA</name>
<evidence type="ECO:0000256" key="4">
    <source>
        <dbReference type="ARBA" id="ARBA00022552"/>
    </source>
</evidence>
<evidence type="ECO:0000256" key="3">
    <source>
        <dbReference type="ARBA" id="ARBA00017551"/>
    </source>
</evidence>
<proteinExistence type="inferred from homology"/>
<accession>A0A914P6Q2</accession>
<keyword evidence="4" id="KW-0698">rRNA processing</keyword>
<dbReference type="InterPro" id="IPR019398">
    <property type="entry name" value="Pre-rRNA_process_TSR2"/>
</dbReference>
<keyword evidence="6" id="KW-1185">Reference proteome</keyword>
<protein>
    <recommendedName>
        <fullName evidence="3">Pre-rRNA-processing protein TSR2 homolog</fullName>
    </recommendedName>
</protein>
<dbReference type="WBParaSite" id="PDA_v2.g13624.t1">
    <property type="protein sequence ID" value="PDA_v2.g13624.t1"/>
    <property type="gene ID" value="PDA_v2.g13624"/>
</dbReference>
<evidence type="ECO:0000256" key="2">
    <source>
        <dbReference type="ARBA" id="ARBA00006524"/>
    </source>
</evidence>
<comment type="similarity">
    <text evidence="2">Belongs to the TSR2 family.</text>
</comment>
<dbReference type="GO" id="GO:0006364">
    <property type="term" value="P:rRNA processing"/>
    <property type="evidence" value="ECO:0007669"/>
    <property type="project" value="UniProtKB-KW"/>
</dbReference>
<dbReference type="Pfam" id="PF10273">
    <property type="entry name" value="WGG"/>
    <property type="match status" value="1"/>
</dbReference>
<sequence>MDIGIGKPITLSDFVKRVFRSWPGYQMAIKHQLGGSSTNEIHEWLCEVTTEYVEQTPQLDRDTLAEWLDQIFDNEFQLILDDNSTDVFSNVILRGAKLLRESNVEEMKKQWDALKEEGGQISKAEEDSSSSGSDNEDDDGNDNEDEPMEEGKPVKLQDLLKVMMDGHNTKPAEKS</sequence>
<evidence type="ECO:0000313" key="7">
    <source>
        <dbReference type="WBParaSite" id="PDA_v2.g13624.t1"/>
    </source>
</evidence>
<comment type="function">
    <text evidence="1">May be involved in 20S pre-rRNA processing.</text>
</comment>
<feature type="compositionally biased region" description="Acidic residues" evidence="5">
    <location>
        <begin position="134"/>
        <end position="148"/>
    </location>
</feature>
<feature type="region of interest" description="Disordered" evidence="5">
    <location>
        <begin position="115"/>
        <end position="175"/>
    </location>
</feature>
<dbReference type="AlphaFoldDB" id="A0A914P6Q2"/>
<organism evidence="6 7">
    <name type="scientific">Panagrolaimus davidi</name>
    <dbReference type="NCBI Taxonomy" id="227884"/>
    <lineage>
        <taxon>Eukaryota</taxon>
        <taxon>Metazoa</taxon>
        <taxon>Ecdysozoa</taxon>
        <taxon>Nematoda</taxon>
        <taxon>Chromadorea</taxon>
        <taxon>Rhabditida</taxon>
        <taxon>Tylenchina</taxon>
        <taxon>Panagrolaimomorpha</taxon>
        <taxon>Panagrolaimoidea</taxon>
        <taxon>Panagrolaimidae</taxon>
        <taxon>Panagrolaimus</taxon>
    </lineage>
</organism>
<reference evidence="7" key="1">
    <citation type="submission" date="2022-11" db="UniProtKB">
        <authorList>
            <consortium name="WormBaseParasite"/>
        </authorList>
    </citation>
    <scope>IDENTIFICATION</scope>
</reference>
<dbReference type="PANTHER" id="PTHR21250">
    <property type="entry name" value="PRE-RRNA-PROCESSING PROTEIN TSR2 HOMOLOG"/>
    <property type="match status" value="1"/>
</dbReference>
<evidence type="ECO:0000313" key="6">
    <source>
        <dbReference type="Proteomes" id="UP000887578"/>
    </source>
</evidence>
<evidence type="ECO:0000256" key="5">
    <source>
        <dbReference type="SAM" id="MobiDB-lite"/>
    </source>
</evidence>
<dbReference type="Proteomes" id="UP000887578">
    <property type="component" value="Unplaced"/>
</dbReference>
<feature type="compositionally biased region" description="Basic and acidic residues" evidence="5">
    <location>
        <begin position="115"/>
        <end position="126"/>
    </location>
</feature>
<evidence type="ECO:0000256" key="1">
    <source>
        <dbReference type="ARBA" id="ARBA00002210"/>
    </source>
</evidence>